<organism evidence="1 2">
    <name type="scientific">Thomasclavelia cocleata</name>
    <dbReference type="NCBI Taxonomy" id="69824"/>
    <lineage>
        <taxon>Bacteria</taxon>
        <taxon>Bacillati</taxon>
        <taxon>Bacillota</taxon>
        <taxon>Erysipelotrichia</taxon>
        <taxon>Erysipelotrichales</taxon>
        <taxon>Coprobacillaceae</taxon>
        <taxon>Thomasclavelia</taxon>
    </lineage>
</organism>
<name>A0A829Z9T4_9FIRM</name>
<accession>A0A829Z9T4</accession>
<proteinExistence type="predicted"/>
<dbReference type="EMBL" id="BLMI01000080">
    <property type="protein sequence ID" value="GFI40732.1"/>
    <property type="molecule type" value="Genomic_DNA"/>
</dbReference>
<gene>
    <name evidence="1" type="ORF">IMSAGC017_00767</name>
</gene>
<evidence type="ECO:0000313" key="1">
    <source>
        <dbReference type="EMBL" id="GFI40732.1"/>
    </source>
</evidence>
<evidence type="ECO:0000313" key="2">
    <source>
        <dbReference type="Proteomes" id="UP000490821"/>
    </source>
</evidence>
<sequence length="109" mass="12845">MRRKNEIKLRLNDDELSKLNLEVEKSGLSREAYLRSLIKYELPRGKPTKDYLEIIHQIKMIGNNLNQIAVIAYKTNAIDIVRYKEEVRKLKIQLAEIKRIASQPIQLKE</sequence>
<dbReference type="Pfam" id="PF21983">
    <property type="entry name" value="NikA-like"/>
    <property type="match status" value="1"/>
</dbReference>
<dbReference type="Proteomes" id="UP000490821">
    <property type="component" value="Unassembled WGS sequence"/>
</dbReference>
<dbReference type="AlphaFoldDB" id="A0A829Z9T4"/>
<reference evidence="1 2" key="1">
    <citation type="journal article" date="2020" name="Microbiome">
        <title>Single-cell genomics of uncultured bacteria reveals dietary fiber responders in the mouse gut microbiota.</title>
        <authorList>
            <person name="Chijiiwa R."/>
            <person name="Hosokawa M."/>
            <person name="Kogawa M."/>
            <person name="Nishikawa Y."/>
            <person name="Ide K."/>
            <person name="Sakanashi C."/>
            <person name="Takahashi K."/>
            <person name="Takeyama H."/>
        </authorList>
    </citation>
    <scope>NUCLEOTIDE SEQUENCE [LARGE SCALE GENOMIC DNA]</scope>
    <source>
        <strain evidence="1">IMSAGC_017</strain>
    </source>
</reference>
<protein>
    <recommendedName>
        <fullName evidence="3">Mobilisation protein (MobC)</fullName>
    </recommendedName>
</protein>
<evidence type="ECO:0008006" key="3">
    <source>
        <dbReference type="Google" id="ProtNLM"/>
    </source>
</evidence>
<dbReference type="InterPro" id="IPR053842">
    <property type="entry name" value="NikA-like"/>
</dbReference>
<dbReference type="RefSeq" id="WP_194946686.1">
    <property type="nucleotide sequence ID" value="NZ_BLMI01000080.1"/>
</dbReference>
<comment type="caution">
    <text evidence="1">The sequence shown here is derived from an EMBL/GenBank/DDBJ whole genome shotgun (WGS) entry which is preliminary data.</text>
</comment>